<feature type="non-terminal residue" evidence="7">
    <location>
        <position position="774"/>
    </location>
</feature>
<dbReference type="InterPro" id="IPR015410">
    <property type="entry name" value="DUF1985"/>
</dbReference>
<evidence type="ECO:0000256" key="1">
    <source>
        <dbReference type="ARBA" id="ARBA00005234"/>
    </source>
</evidence>
<dbReference type="EMBL" id="BQNB010009319">
    <property type="protein sequence ID" value="GJS61830.1"/>
    <property type="molecule type" value="Genomic_DNA"/>
</dbReference>
<dbReference type="PANTHER" id="PTHR48449:SF1">
    <property type="entry name" value="DUF1985 DOMAIN-CONTAINING PROTEIN"/>
    <property type="match status" value="1"/>
</dbReference>
<evidence type="ECO:0000256" key="2">
    <source>
        <dbReference type="ARBA" id="ARBA00022670"/>
    </source>
</evidence>
<feature type="domain" description="Ubiquitin-like protease family profile" evidence="6">
    <location>
        <begin position="575"/>
        <end position="761"/>
    </location>
</feature>
<evidence type="ECO:0000313" key="8">
    <source>
        <dbReference type="Proteomes" id="UP001151760"/>
    </source>
</evidence>
<comment type="similarity">
    <text evidence="1">Belongs to the peptidase C48 family.</text>
</comment>
<keyword evidence="3" id="KW-0378">Hydrolase</keyword>
<gene>
    <name evidence="7" type="ORF">Tco_0656614</name>
</gene>
<evidence type="ECO:0000313" key="7">
    <source>
        <dbReference type="EMBL" id="GJS61830.1"/>
    </source>
</evidence>
<keyword evidence="2" id="KW-0645">Protease</keyword>
<dbReference type="InterPro" id="IPR038765">
    <property type="entry name" value="Papain-like_cys_pep_sf"/>
</dbReference>
<keyword evidence="4" id="KW-0175">Coiled coil</keyword>
<accession>A0ABQ4X995</accession>
<reference evidence="7" key="1">
    <citation type="journal article" date="2022" name="Int. J. Mol. Sci.">
        <title>Draft Genome of Tanacetum Coccineum: Genomic Comparison of Closely Related Tanacetum-Family Plants.</title>
        <authorList>
            <person name="Yamashiro T."/>
            <person name="Shiraishi A."/>
            <person name="Nakayama K."/>
            <person name="Satake H."/>
        </authorList>
    </citation>
    <scope>NUCLEOTIDE SEQUENCE</scope>
</reference>
<name>A0ABQ4X995_9ASTR</name>
<reference evidence="7" key="2">
    <citation type="submission" date="2022-01" db="EMBL/GenBank/DDBJ databases">
        <authorList>
            <person name="Yamashiro T."/>
            <person name="Shiraishi A."/>
            <person name="Satake H."/>
            <person name="Nakayama K."/>
        </authorList>
    </citation>
    <scope>NUCLEOTIDE SEQUENCE</scope>
</reference>
<organism evidence="7 8">
    <name type="scientific">Tanacetum coccineum</name>
    <dbReference type="NCBI Taxonomy" id="301880"/>
    <lineage>
        <taxon>Eukaryota</taxon>
        <taxon>Viridiplantae</taxon>
        <taxon>Streptophyta</taxon>
        <taxon>Embryophyta</taxon>
        <taxon>Tracheophyta</taxon>
        <taxon>Spermatophyta</taxon>
        <taxon>Magnoliopsida</taxon>
        <taxon>eudicotyledons</taxon>
        <taxon>Gunneridae</taxon>
        <taxon>Pentapetalae</taxon>
        <taxon>asterids</taxon>
        <taxon>campanulids</taxon>
        <taxon>Asterales</taxon>
        <taxon>Asteraceae</taxon>
        <taxon>Asteroideae</taxon>
        <taxon>Anthemideae</taxon>
        <taxon>Anthemidinae</taxon>
        <taxon>Tanacetum</taxon>
    </lineage>
</organism>
<dbReference type="Pfam" id="PF09331">
    <property type="entry name" value="DUF1985"/>
    <property type="match status" value="1"/>
</dbReference>
<keyword evidence="8" id="KW-1185">Reference proteome</keyword>
<feature type="compositionally biased region" description="Basic residues" evidence="5">
    <location>
        <begin position="482"/>
        <end position="492"/>
    </location>
</feature>
<dbReference type="Gene3D" id="3.40.395.10">
    <property type="entry name" value="Adenoviral Proteinase, Chain A"/>
    <property type="match status" value="1"/>
</dbReference>
<sequence length="774" mass="90305">MDLSDYEVPRVLVTCRRRQINDENDDDDENVPLYYHINRDFSIPFGREEFCLVTGLRFGVQNWAEYDTKERIPFRRRVFPSYLDGQPITGSDIANMILDQSFAQLYDDDAVSLCCLGILQLVILGVESRRVVPNWMLRLENDKVAWDKYPWGSYVWPTLSSQLRNANVKRWLPLYVVEPTNEDDAKTYSIFGYTWAFKTWILESFRVTAIRYFDRYNRYPRVAAWSKKNERFMGHMIIPFFQGNMPAARLTPDDNEARSDWWISSKAYFDGFIGQVERVPFDLSRQNMYEIPSDIYREFDEQKREIERNKREVDNIKEEMRKFRQEMNVHPVRQENKEPIIVEQHYGLSDFSQFQSMQGGPSSFQRHVNSSYFNMGTPPNFQTPMSSQPGSSDWQRQMPAQSATQYWQPGTSSQPGSYYSFGQVPSHMVRPNLQTTIETHHDVDDIFDQNIPNRGKMEQFPSKYKLTPFTEQPPTTNLPKQRVNKTKNKGKKANLSPLNLGGAFEDDNVEENNVTFLGSHFTGNFLMYENVDPTKVRRGNYVNLPAFLNDPHQIYLDCYMKGYTVPVSFWQQLVPHFCMHDMHRLPHGTPIGWLSGEHMNSWMELLIRRRNANANWTVAYTGTISVHPENNRFIIPTDQHVIGTLDGTTRPYPAWNDVDWVFMPIHVAGNHWATGVIHLPNSHFYVFDSMYNEQNKDVLSRLIQCWTPVVNNILADRGCLNETRPPHNFQYSYNDGLGIDVPQQTNFSDCGVITCWLISRLCAEIRPVVHARGF</sequence>
<evidence type="ECO:0000256" key="3">
    <source>
        <dbReference type="ARBA" id="ARBA00022801"/>
    </source>
</evidence>
<dbReference type="InterPro" id="IPR003653">
    <property type="entry name" value="Peptidase_C48_C"/>
</dbReference>
<protein>
    <submittedName>
        <fullName evidence="7">Phospholipase-like protein</fullName>
    </submittedName>
</protein>
<evidence type="ECO:0000256" key="5">
    <source>
        <dbReference type="SAM" id="MobiDB-lite"/>
    </source>
</evidence>
<dbReference type="Pfam" id="PF02902">
    <property type="entry name" value="Peptidase_C48"/>
    <property type="match status" value="1"/>
</dbReference>
<dbReference type="SUPFAM" id="SSF54001">
    <property type="entry name" value="Cysteine proteinases"/>
    <property type="match status" value="1"/>
</dbReference>
<proteinExistence type="inferred from homology"/>
<comment type="caution">
    <text evidence="7">The sequence shown here is derived from an EMBL/GenBank/DDBJ whole genome shotgun (WGS) entry which is preliminary data.</text>
</comment>
<feature type="region of interest" description="Disordered" evidence="5">
    <location>
        <begin position="467"/>
        <end position="494"/>
    </location>
</feature>
<evidence type="ECO:0000256" key="4">
    <source>
        <dbReference type="SAM" id="Coils"/>
    </source>
</evidence>
<dbReference type="Proteomes" id="UP001151760">
    <property type="component" value="Unassembled WGS sequence"/>
</dbReference>
<feature type="compositionally biased region" description="Polar residues" evidence="5">
    <location>
        <begin position="469"/>
        <end position="479"/>
    </location>
</feature>
<dbReference type="PANTHER" id="PTHR48449">
    <property type="entry name" value="DUF1985 DOMAIN-CONTAINING PROTEIN"/>
    <property type="match status" value="1"/>
</dbReference>
<dbReference type="PROSITE" id="PS50600">
    <property type="entry name" value="ULP_PROTEASE"/>
    <property type="match status" value="1"/>
</dbReference>
<evidence type="ECO:0000259" key="6">
    <source>
        <dbReference type="PROSITE" id="PS50600"/>
    </source>
</evidence>
<feature type="coiled-coil region" evidence="4">
    <location>
        <begin position="296"/>
        <end position="326"/>
    </location>
</feature>